<evidence type="ECO:0000313" key="3">
    <source>
        <dbReference type="Proteomes" id="UP000784294"/>
    </source>
</evidence>
<organism evidence="2 3">
    <name type="scientific">Protopolystoma xenopodis</name>
    <dbReference type="NCBI Taxonomy" id="117903"/>
    <lineage>
        <taxon>Eukaryota</taxon>
        <taxon>Metazoa</taxon>
        <taxon>Spiralia</taxon>
        <taxon>Lophotrochozoa</taxon>
        <taxon>Platyhelminthes</taxon>
        <taxon>Monogenea</taxon>
        <taxon>Polyopisthocotylea</taxon>
        <taxon>Polystomatidea</taxon>
        <taxon>Polystomatidae</taxon>
        <taxon>Protopolystoma</taxon>
    </lineage>
</organism>
<evidence type="ECO:0000256" key="1">
    <source>
        <dbReference type="SAM" id="MobiDB-lite"/>
    </source>
</evidence>
<sequence length="123" mass="13050">MPPNYMISTSPKFSVFFERISSCSPSTSTLAMSTITVASNTESSAQLCAATSLSSSGSCFSQAPHRALQASSGDNMTAGLRDPISGSGMTESSKIEPECIYKPKRVWVKGNDSRLVSILEICL</sequence>
<proteinExistence type="predicted"/>
<reference evidence="2" key="1">
    <citation type="submission" date="2018-11" db="EMBL/GenBank/DDBJ databases">
        <authorList>
            <consortium name="Pathogen Informatics"/>
        </authorList>
    </citation>
    <scope>NUCLEOTIDE SEQUENCE</scope>
</reference>
<dbReference type="AlphaFoldDB" id="A0A448WZ74"/>
<dbReference type="EMBL" id="CAAALY010063977">
    <property type="protein sequence ID" value="VEL23795.1"/>
    <property type="molecule type" value="Genomic_DNA"/>
</dbReference>
<comment type="caution">
    <text evidence="2">The sequence shown here is derived from an EMBL/GenBank/DDBJ whole genome shotgun (WGS) entry which is preliminary data.</text>
</comment>
<protein>
    <submittedName>
        <fullName evidence="2">Uncharacterized protein</fullName>
    </submittedName>
</protein>
<feature type="region of interest" description="Disordered" evidence="1">
    <location>
        <begin position="70"/>
        <end position="91"/>
    </location>
</feature>
<accession>A0A448WZ74</accession>
<name>A0A448WZ74_9PLAT</name>
<evidence type="ECO:0000313" key="2">
    <source>
        <dbReference type="EMBL" id="VEL23795.1"/>
    </source>
</evidence>
<keyword evidence="3" id="KW-1185">Reference proteome</keyword>
<gene>
    <name evidence="2" type="ORF">PXEA_LOCUS17235</name>
</gene>
<dbReference type="Proteomes" id="UP000784294">
    <property type="component" value="Unassembled WGS sequence"/>
</dbReference>